<organism evidence="5 6">
    <name type="scientific">Pedococcus aerophilus</name>
    <dbReference type="NCBI Taxonomy" id="436356"/>
    <lineage>
        <taxon>Bacteria</taxon>
        <taxon>Bacillati</taxon>
        <taxon>Actinomycetota</taxon>
        <taxon>Actinomycetes</taxon>
        <taxon>Micrococcales</taxon>
        <taxon>Intrasporangiaceae</taxon>
        <taxon>Pedococcus</taxon>
    </lineage>
</organism>
<keyword evidence="2 4" id="KW-0808">Transferase</keyword>
<dbReference type="GO" id="GO:0016301">
    <property type="term" value="F:kinase activity"/>
    <property type="evidence" value="ECO:0007669"/>
    <property type="project" value="UniProtKB-KW"/>
</dbReference>
<dbReference type="RefSeq" id="WP_344192210.1">
    <property type="nucleotide sequence ID" value="NZ_BAAARN010000001.1"/>
</dbReference>
<gene>
    <name evidence="5" type="ORF">GCM10009867_17500</name>
</gene>
<proteinExistence type="inferred from homology"/>
<keyword evidence="6" id="KW-1185">Reference proteome</keyword>
<dbReference type="EMBL" id="BAAARN010000001">
    <property type="protein sequence ID" value="GAA2735361.1"/>
    <property type="molecule type" value="Genomic_DNA"/>
</dbReference>
<name>A0ABN3ULZ4_9MICO</name>
<dbReference type="SUPFAM" id="SSF110738">
    <property type="entry name" value="Glycerate kinase I"/>
    <property type="match status" value="1"/>
</dbReference>
<evidence type="ECO:0000256" key="4">
    <source>
        <dbReference type="PIRNR" id="PIRNR006078"/>
    </source>
</evidence>
<dbReference type="Proteomes" id="UP001501326">
    <property type="component" value="Unassembled WGS sequence"/>
</dbReference>
<dbReference type="InterPro" id="IPR018197">
    <property type="entry name" value="Glycerate_kinase_RE-like"/>
</dbReference>
<sequence>MTVPAPPTRRVVIAPDKFKGTLTAAAVATHVATGLRSVLPDLEVVTVPVADGGDGTLAAAEAAGFVRVTVPAHGPTGEDRKAAYGARGTEAVVELAEVCGLDHLPDGRRQPLTATSRGAGDLIAAALDDGARRVVVGIGGSASTDGGAGLLQALGARITTADGHEVGPGGLGLEDAEALDLSGLHPGLAGAEVVVACDVDNPLTGSRGAAAVYGPQKGASPDDVERLDAALARWADLVASSIGADHRHDPGAGAAGGVGFGLVAVAGATTRPGAELVFELTGLHDALPGAALVVTGEGALDRQTLHGKAPAAVAAAAREVGVPVVAVAGRVSLTEGDLRAAGIDAAYALVGEASEQEAMEAPGPLLERLGARIAREHLGGAR</sequence>
<evidence type="ECO:0000256" key="2">
    <source>
        <dbReference type="ARBA" id="ARBA00022679"/>
    </source>
</evidence>
<keyword evidence="3 4" id="KW-0418">Kinase</keyword>
<dbReference type="InterPro" id="IPR018193">
    <property type="entry name" value="Glyc_kinase_flavodox-like_fold"/>
</dbReference>
<dbReference type="NCBIfam" id="TIGR00045">
    <property type="entry name" value="glycerate kinase"/>
    <property type="match status" value="1"/>
</dbReference>
<comment type="caution">
    <text evidence="5">The sequence shown here is derived from an EMBL/GenBank/DDBJ whole genome shotgun (WGS) entry which is preliminary data.</text>
</comment>
<evidence type="ECO:0000313" key="6">
    <source>
        <dbReference type="Proteomes" id="UP001501326"/>
    </source>
</evidence>
<dbReference type="InterPro" id="IPR004381">
    <property type="entry name" value="Glycerate_kinase"/>
</dbReference>
<evidence type="ECO:0000313" key="5">
    <source>
        <dbReference type="EMBL" id="GAA2735361.1"/>
    </source>
</evidence>
<dbReference type="PIRSF" id="PIRSF006078">
    <property type="entry name" value="GlxK"/>
    <property type="match status" value="1"/>
</dbReference>
<evidence type="ECO:0000256" key="1">
    <source>
        <dbReference type="ARBA" id="ARBA00006284"/>
    </source>
</evidence>
<protein>
    <submittedName>
        <fullName evidence="5">Glycerate kinase</fullName>
    </submittedName>
</protein>
<comment type="similarity">
    <text evidence="1 4">Belongs to the glycerate kinase type-1 family.</text>
</comment>
<dbReference type="PANTHER" id="PTHR21599:SF0">
    <property type="entry name" value="GLYCERATE KINASE"/>
    <property type="match status" value="1"/>
</dbReference>
<dbReference type="PANTHER" id="PTHR21599">
    <property type="entry name" value="GLYCERATE KINASE"/>
    <property type="match status" value="1"/>
</dbReference>
<accession>A0ABN3ULZ4</accession>
<evidence type="ECO:0000256" key="3">
    <source>
        <dbReference type="ARBA" id="ARBA00022777"/>
    </source>
</evidence>
<dbReference type="Pfam" id="PF02595">
    <property type="entry name" value="Gly_kinase"/>
    <property type="match status" value="1"/>
</dbReference>
<dbReference type="Gene3D" id="3.90.1510.10">
    <property type="entry name" value="Glycerate kinase, domain 2"/>
    <property type="match status" value="1"/>
</dbReference>
<dbReference type="InterPro" id="IPR036129">
    <property type="entry name" value="Glycerate_kinase_sf"/>
</dbReference>
<reference evidence="5 6" key="1">
    <citation type="journal article" date="2019" name="Int. J. Syst. Evol. Microbiol.">
        <title>The Global Catalogue of Microorganisms (GCM) 10K type strain sequencing project: providing services to taxonomists for standard genome sequencing and annotation.</title>
        <authorList>
            <consortium name="The Broad Institute Genomics Platform"/>
            <consortium name="The Broad Institute Genome Sequencing Center for Infectious Disease"/>
            <person name="Wu L."/>
            <person name="Ma J."/>
        </authorList>
    </citation>
    <scope>NUCLEOTIDE SEQUENCE [LARGE SCALE GENOMIC DNA]</scope>
    <source>
        <strain evidence="5 6">JCM 16378</strain>
    </source>
</reference>
<dbReference type="Gene3D" id="3.40.50.10350">
    <property type="entry name" value="Glycerate kinase, domain 1"/>
    <property type="match status" value="1"/>
</dbReference>